<sequence length="236" mass="27229">MFKVNENHNNIWRYSYPICSSNQSNNNNNNNDISSWKDGMINNNINNNNNNNSFNYISQKRSMTENSIDINNNNSNSSSSNNKKNNNSVNNSFNSLNNYFQEEEREDSDSWSFYCNEEYTCISAPSNSFGNLTEFDLSAILEPRPVKSTSRIHELLKGKIRERIGRLLNNEEMRKEGKAIEKGATDYELNLSKAHERAKKQIQQTNNNNNNNNNSINNTNSTDTNWNSIVPITIFR</sequence>
<protein>
    <submittedName>
        <fullName evidence="2">Uncharacterized protein</fullName>
    </submittedName>
</protein>
<dbReference type="AlphaFoldDB" id="D3BNN8"/>
<dbReference type="InParanoid" id="D3BNN8"/>
<keyword evidence="3" id="KW-1185">Reference proteome</keyword>
<organism evidence="2 3">
    <name type="scientific">Heterostelium pallidum (strain ATCC 26659 / Pp 5 / PN500)</name>
    <name type="common">Cellular slime mold</name>
    <name type="synonym">Polysphondylium pallidum</name>
    <dbReference type="NCBI Taxonomy" id="670386"/>
    <lineage>
        <taxon>Eukaryota</taxon>
        <taxon>Amoebozoa</taxon>
        <taxon>Evosea</taxon>
        <taxon>Eumycetozoa</taxon>
        <taxon>Dictyostelia</taxon>
        <taxon>Acytosteliales</taxon>
        <taxon>Acytosteliaceae</taxon>
        <taxon>Heterostelium</taxon>
    </lineage>
</organism>
<name>D3BNN8_HETP5</name>
<dbReference type="GeneID" id="31365215"/>
<proteinExistence type="predicted"/>
<feature type="region of interest" description="Disordered" evidence="1">
    <location>
        <begin position="67"/>
        <end position="94"/>
    </location>
</feature>
<comment type="caution">
    <text evidence="2">The sequence shown here is derived from an EMBL/GenBank/DDBJ whole genome shotgun (WGS) entry which is preliminary data.</text>
</comment>
<feature type="region of interest" description="Disordered" evidence="1">
    <location>
        <begin position="201"/>
        <end position="223"/>
    </location>
</feature>
<evidence type="ECO:0000256" key="1">
    <source>
        <dbReference type="SAM" id="MobiDB-lite"/>
    </source>
</evidence>
<accession>D3BNN8</accession>
<dbReference type="Proteomes" id="UP000001396">
    <property type="component" value="Unassembled WGS sequence"/>
</dbReference>
<gene>
    <name evidence="2" type="ORF">PPL_09741</name>
</gene>
<dbReference type="EMBL" id="ADBJ01000044">
    <property type="protein sequence ID" value="EFA76989.1"/>
    <property type="molecule type" value="Genomic_DNA"/>
</dbReference>
<evidence type="ECO:0000313" key="2">
    <source>
        <dbReference type="EMBL" id="EFA76989.1"/>
    </source>
</evidence>
<reference evidence="2 3" key="1">
    <citation type="journal article" date="2011" name="Genome Res.">
        <title>Phylogeny-wide analysis of social amoeba genomes highlights ancient origins for complex intercellular communication.</title>
        <authorList>
            <person name="Heidel A.J."/>
            <person name="Lawal H.M."/>
            <person name="Felder M."/>
            <person name="Schilde C."/>
            <person name="Helps N.R."/>
            <person name="Tunggal B."/>
            <person name="Rivero F."/>
            <person name="John U."/>
            <person name="Schleicher M."/>
            <person name="Eichinger L."/>
            <person name="Platzer M."/>
            <person name="Noegel A.A."/>
            <person name="Schaap P."/>
            <person name="Gloeckner G."/>
        </authorList>
    </citation>
    <scope>NUCLEOTIDE SEQUENCE [LARGE SCALE GENOMIC DNA]</scope>
    <source>
        <strain evidence="3">ATCC 26659 / Pp 5 / PN500</strain>
    </source>
</reference>
<evidence type="ECO:0000313" key="3">
    <source>
        <dbReference type="Proteomes" id="UP000001396"/>
    </source>
</evidence>
<dbReference type="RefSeq" id="XP_020429120.1">
    <property type="nucleotide sequence ID" value="XM_020580533.1"/>
</dbReference>